<dbReference type="PROSITE" id="PS51742">
    <property type="entry name" value="PPC"/>
    <property type="match status" value="1"/>
</dbReference>
<dbReference type="PANTHER" id="PTHR31100">
    <property type="entry name" value="AT-HOOK MOTIF NUCLEAR-LOCALIZED PROTEIN 15"/>
    <property type="match status" value="1"/>
</dbReference>
<keyword evidence="2" id="KW-0238">DNA-binding</keyword>
<evidence type="ECO:0000256" key="3">
    <source>
        <dbReference type="ARBA" id="ARBA00023163"/>
    </source>
</evidence>
<dbReference type="Gene3D" id="3.30.1330.80">
    <property type="entry name" value="Hypothetical protein, similar to alpha- acetolactate decarboxylase, domain 2"/>
    <property type="match status" value="1"/>
</dbReference>
<gene>
    <name evidence="5" type="ORF">POM88_002407</name>
</gene>
<dbReference type="InterPro" id="IPR014476">
    <property type="entry name" value="AHL15-29"/>
</dbReference>
<evidence type="ECO:0000256" key="1">
    <source>
        <dbReference type="ARBA" id="ARBA00023015"/>
    </source>
</evidence>
<dbReference type="Proteomes" id="UP001237642">
    <property type="component" value="Unassembled WGS sequence"/>
</dbReference>
<proteinExistence type="predicted"/>
<accession>A0AAD8JEB4</accession>
<name>A0AAD8JEB4_9APIA</name>
<organism evidence="5 6">
    <name type="scientific">Heracleum sosnowskyi</name>
    <dbReference type="NCBI Taxonomy" id="360622"/>
    <lineage>
        <taxon>Eukaryota</taxon>
        <taxon>Viridiplantae</taxon>
        <taxon>Streptophyta</taxon>
        <taxon>Embryophyta</taxon>
        <taxon>Tracheophyta</taxon>
        <taxon>Spermatophyta</taxon>
        <taxon>Magnoliopsida</taxon>
        <taxon>eudicotyledons</taxon>
        <taxon>Gunneridae</taxon>
        <taxon>Pentapetalae</taxon>
        <taxon>asterids</taxon>
        <taxon>campanulids</taxon>
        <taxon>Apiales</taxon>
        <taxon>Apiaceae</taxon>
        <taxon>Apioideae</taxon>
        <taxon>apioid superclade</taxon>
        <taxon>Tordylieae</taxon>
        <taxon>Tordyliinae</taxon>
        <taxon>Heracleum</taxon>
    </lineage>
</organism>
<sequence length="329" mass="35408">MYTSMSNIGGPPTVLPTIDIPMSDFGNIPPTLSNMKLQILDTRNIQPTLSKMESPILDNTNSISYDGVALSNRGTPMFGIANGVAHGSDTLPNNQTPMFITNGDSYGDVTLPNLETPMFNFTNGVPYGGAILPEMEAPIFNNTYGIPYSGITLPNMDTPMFNIVKLVPYGNVHHRVENRGRPIGSKNKPRGENSAMRSVILQVPAGTDLVGWVVAFAKAKKIYITVQGGNVAVSEAHISFSDPATPQIYKEHLTLLNFSGACLFSCSKKGSATYFNASLSRKDGVVGGATSKIITICEMVLSATVFKNPELLKLKPEIQKGHVKDPESP</sequence>
<dbReference type="EMBL" id="JAUIZM010000001">
    <property type="protein sequence ID" value="KAK1402802.1"/>
    <property type="molecule type" value="Genomic_DNA"/>
</dbReference>
<feature type="domain" description="PPC" evidence="4">
    <location>
        <begin position="193"/>
        <end position="329"/>
    </location>
</feature>
<evidence type="ECO:0000313" key="6">
    <source>
        <dbReference type="Proteomes" id="UP001237642"/>
    </source>
</evidence>
<dbReference type="GO" id="GO:0005634">
    <property type="term" value="C:nucleus"/>
    <property type="evidence" value="ECO:0007669"/>
    <property type="project" value="TreeGrafter"/>
</dbReference>
<evidence type="ECO:0000313" key="5">
    <source>
        <dbReference type="EMBL" id="KAK1402802.1"/>
    </source>
</evidence>
<reference evidence="5" key="2">
    <citation type="submission" date="2023-05" db="EMBL/GenBank/DDBJ databases">
        <authorList>
            <person name="Schelkunov M.I."/>
        </authorList>
    </citation>
    <scope>NUCLEOTIDE SEQUENCE</scope>
    <source>
        <strain evidence="5">Hsosn_3</strain>
        <tissue evidence="5">Leaf</tissue>
    </source>
</reference>
<keyword evidence="1" id="KW-0805">Transcription regulation</keyword>
<dbReference type="PANTHER" id="PTHR31100:SF63">
    <property type="entry name" value="AT-HOOK MOTIF NUCLEAR-LOCALIZED PROTEIN"/>
    <property type="match status" value="1"/>
</dbReference>
<dbReference type="CDD" id="cd11378">
    <property type="entry name" value="DUF296"/>
    <property type="match status" value="1"/>
</dbReference>
<reference evidence="5" key="1">
    <citation type="submission" date="2023-02" db="EMBL/GenBank/DDBJ databases">
        <title>Genome of toxic invasive species Heracleum sosnowskyi carries increased number of genes despite the absence of recent whole-genome duplications.</title>
        <authorList>
            <person name="Schelkunov M."/>
            <person name="Shtratnikova V."/>
            <person name="Makarenko M."/>
            <person name="Klepikova A."/>
            <person name="Omelchenko D."/>
            <person name="Novikova G."/>
            <person name="Obukhova E."/>
            <person name="Bogdanov V."/>
            <person name="Penin A."/>
            <person name="Logacheva M."/>
        </authorList>
    </citation>
    <scope>NUCLEOTIDE SEQUENCE</scope>
    <source>
        <strain evidence="5">Hsosn_3</strain>
        <tissue evidence="5">Leaf</tissue>
    </source>
</reference>
<evidence type="ECO:0000256" key="2">
    <source>
        <dbReference type="ARBA" id="ARBA00023125"/>
    </source>
</evidence>
<dbReference type="GO" id="GO:0003680">
    <property type="term" value="F:minor groove of adenine-thymine-rich DNA binding"/>
    <property type="evidence" value="ECO:0007669"/>
    <property type="project" value="InterPro"/>
</dbReference>
<keyword evidence="6" id="KW-1185">Reference proteome</keyword>
<comment type="caution">
    <text evidence="5">The sequence shown here is derived from an EMBL/GenBank/DDBJ whole genome shotgun (WGS) entry which is preliminary data.</text>
</comment>
<dbReference type="InterPro" id="IPR005175">
    <property type="entry name" value="PPC_dom"/>
</dbReference>
<protein>
    <recommendedName>
        <fullName evidence="4">PPC domain-containing protein</fullName>
    </recommendedName>
</protein>
<evidence type="ECO:0000259" key="4">
    <source>
        <dbReference type="PROSITE" id="PS51742"/>
    </source>
</evidence>
<dbReference type="AlphaFoldDB" id="A0AAD8JEB4"/>
<keyword evidence="3" id="KW-0804">Transcription</keyword>
<dbReference type="GO" id="GO:0003700">
    <property type="term" value="F:DNA-binding transcription factor activity"/>
    <property type="evidence" value="ECO:0007669"/>
    <property type="project" value="TreeGrafter"/>
</dbReference>
<dbReference type="SUPFAM" id="SSF117856">
    <property type="entry name" value="AF0104/ALDC/Ptd012-like"/>
    <property type="match status" value="1"/>
</dbReference>